<feature type="transmembrane region" description="Helical" evidence="6">
    <location>
        <begin position="221"/>
        <end position="240"/>
    </location>
</feature>
<dbReference type="GeneID" id="107494458"/>
<evidence type="ECO:0000256" key="4">
    <source>
        <dbReference type="ARBA" id="ARBA00022989"/>
    </source>
</evidence>
<evidence type="ECO:0000256" key="2">
    <source>
        <dbReference type="ARBA" id="ARBA00022448"/>
    </source>
</evidence>
<gene>
    <name evidence="9" type="primary">LOC107494458</name>
</gene>
<dbReference type="Pfam" id="PF16913">
    <property type="entry name" value="PUNUT"/>
    <property type="match status" value="1"/>
</dbReference>
<dbReference type="KEGG" id="adu:107494458"/>
<feature type="transmembrane region" description="Helical" evidence="6">
    <location>
        <begin position="181"/>
        <end position="201"/>
    </location>
</feature>
<reference evidence="8" key="1">
    <citation type="journal article" date="2016" name="Nat. Genet.">
        <title>The genome sequences of Arachis duranensis and Arachis ipaensis, the diploid ancestors of cultivated peanut.</title>
        <authorList>
            <person name="Bertioli D.J."/>
            <person name="Cannon S.B."/>
            <person name="Froenicke L."/>
            <person name="Huang G."/>
            <person name="Farmer A.D."/>
            <person name="Cannon E.K."/>
            <person name="Liu X."/>
            <person name="Gao D."/>
            <person name="Clevenger J."/>
            <person name="Dash S."/>
            <person name="Ren L."/>
            <person name="Moretzsohn M.C."/>
            <person name="Shirasawa K."/>
            <person name="Huang W."/>
            <person name="Vidigal B."/>
            <person name="Abernathy B."/>
            <person name="Chu Y."/>
            <person name="Niederhuth C.E."/>
            <person name="Umale P."/>
            <person name="Araujo A.C."/>
            <person name="Kozik A."/>
            <person name="Kim K.D."/>
            <person name="Burow M.D."/>
            <person name="Varshney R.K."/>
            <person name="Wang X."/>
            <person name="Zhang X."/>
            <person name="Barkley N."/>
            <person name="Guimaraes P.M."/>
            <person name="Isobe S."/>
            <person name="Guo B."/>
            <person name="Liao B."/>
            <person name="Stalker H.T."/>
            <person name="Schmitz R.J."/>
            <person name="Scheffler B.E."/>
            <person name="Leal-Bertioli S.C."/>
            <person name="Xun X."/>
            <person name="Jackson S.A."/>
            <person name="Michelmore R."/>
            <person name="Ozias-Akins P."/>
        </authorList>
    </citation>
    <scope>NUCLEOTIDE SEQUENCE [LARGE SCALE GENOMIC DNA]</scope>
    <source>
        <strain evidence="8">cv. V14167</strain>
    </source>
</reference>
<dbReference type="GO" id="GO:0015211">
    <property type="term" value="F:purine nucleoside transmembrane transporter activity"/>
    <property type="evidence" value="ECO:0007669"/>
    <property type="project" value="UniProtKB-UniRule"/>
</dbReference>
<keyword evidence="2 6" id="KW-0813">Transport</keyword>
<evidence type="ECO:0000256" key="3">
    <source>
        <dbReference type="ARBA" id="ARBA00022692"/>
    </source>
</evidence>
<evidence type="ECO:0000313" key="8">
    <source>
        <dbReference type="Proteomes" id="UP000515211"/>
    </source>
</evidence>
<dbReference type="AlphaFoldDB" id="A0A6P4DMW7"/>
<proteinExistence type="inferred from homology"/>
<dbReference type="OrthoDB" id="1717816at2759"/>
<feature type="transmembrane region" description="Helical" evidence="6">
    <location>
        <begin position="260"/>
        <end position="278"/>
    </location>
</feature>
<feature type="transmembrane region" description="Helical" evidence="6">
    <location>
        <begin position="124"/>
        <end position="145"/>
    </location>
</feature>
<keyword evidence="8" id="KW-1185">Reference proteome</keyword>
<dbReference type="GO" id="GO:0016020">
    <property type="term" value="C:membrane"/>
    <property type="evidence" value="ECO:0007669"/>
    <property type="project" value="UniProtKB-SubCell"/>
</dbReference>
<comment type="subcellular location">
    <subcellularLocation>
        <location evidence="6">Membrane</location>
        <topology evidence="6">Multi-pass membrane protein</topology>
    </subcellularLocation>
</comment>
<accession>A0A6P4DMW7</accession>
<feature type="transmembrane region" description="Helical" evidence="6">
    <location>
        <begin position="54"/>
        <end position="72"/>
    </location>
</feature>
<comment type="similarity">
    <text evidence="1 6">Belongs to the purine permeases (TC 2.A.7.14) family.</text>
</comment>
<evidence type="ECO:0000256" key="5">
    <source>
        <dbReference type="ARBA" id="ARBA00023136"/>
    </source>
</evidence>
<dbReference type="PANTHER" id="PTHR31376">
    <property type="entry name" value="OS09G0467300 PROTEIN-RELATED"/>
    <property type="match status" value="1"/>
</dbReference>
<evidence type="ECO:0000256" key="7">
    <source>
        <dbReference type="SAM" id="MobiDB-lite"/>
    </source>
</evidence>
<feature type="region of interest" description="Disordered" evidence="7">
    <location>
        <begin position="383"/>
        <end position="405"/>
    </location>
</feature>
<feature type="transmembrane region" description="Helical" evidence="6">
    <location>
        <begin position="355"/>
        <end position="372"/>
    </location>
</feature>
<feature type="transmembrane region" description="Helical" evidence="6">
    <location>
        <begin position="152"/>
        <end position="175"/>
    </location>
</feature>
<feature type="transmembrane region" description="Helical" evidence="6">
    <location>
        <begin position="299"/>
        <end position="322"/>
    </location>
</feature>
<reference evidence="9" key="2">
    <citation type="submission" date="2025-08" db="UniProtKB">
        <authorList>
            <consortium name="RefSeq"/>
        </authorList>
    </citation>
    <scope>IDENTIFICATION</scope>
    <source>
        <tissue evidence="9">Whole plant</tissue>
    </source>
</reference>
<evidence type="ECO:0000313" key="9">
    <source>
        <dbReference type="RefSeq" id="XP_015970977.1"/>
    </source>
</evidence>
<keyword evidence="5 6" id="KW-0472">Membrane</keyword>
<keyword evidence="3 6" id="KW-0812">Transmembrane</keyword>
<dbReference type="InterPro" id="IPR030182">
    <property type="entry name" value="PUP_plant"/>
</dbReference>
<dbReference type="RefSeq" id="XP_015970977.1">
    <property type="nucleotide sequence ID" value="XM_016115491.3"/>
</dbReference>
<keyword evidence="4 6" id="KW-1133">Transmembrane helix</keyword>
<feature type="transmembrane region" description="Helical" evidence="6">
    <location>
        <begin position="84"/>
        <end position="104"/>
    </location>
</feature>
<sequence>MQQPQELQQLPIVVSNGANKETNTLDDDNSVPTQMNQSSAMMIKRKIYHRGLKIALYAAFVLLGQSAATLLGRLYYEKGGKSKWMGTLVQIAGFPILLPYYYFFNQSSPPKNKDLTIIDPNKPSLSMLSFVYVSLGLIVALNCYLYSIGLWYLPVSTLSLICSSQLAFNAFFSYFLNSLKFTPYIINSLVLLTISSVVLVFEPSDDGTSDSSTKASKKKYIIGFICTIASSAGYGLVLSLQQLAFKKVLKGETFKVVMDVIIYQSIVATIATLIGLFASGEWKGLNEEMRGYEMGEVSYVLNLTFTAIIWQLFSIGCVGLIFEVSSLFSNSISVLGVPIVPLLAVIVFKDKMHGIKAISMVLALWGFISYVYQHYVDERNYNSQNSSNGHDAKASSSPLEEKANR</sequence>
<dbReference type="GO" id="GO:0005345">
    <property type="term" value="F:purine nucleobase transmembrane transporter activity"/>
    <property type="evidence" value="ECO:0007669"/>
    <property type="project" value="UniProtKB-UniRule"/>
</dbReference>
<protein>
    <recommendedName>
        <fullName evidence="6">Probable purine permease</fullName>
    </recommendedName>
</protein>
<name>A0A6P4DMW7_ARADU</name>
<organism evidence="8 9">
    <name type="scientific">Arachis duranensis</name>
    <name type="common">Wild peanut</name>
    <dbReference type="NCBI Taxonomy" id="130453"/>
    <lineage>
        <taxon>Eukaryota</taxon>
        <taxon>Viridiplantae</taxon>
        <taxon>Streptophyta</taxon>
        <taxon>Embryophyta</taxon>
        <taxon>Tracheophyta</taxon>
        <taxon>Spermatophyta</taxon>
        <taxon>Magnoliopsida</taxon>
        <taxon>eudicotyledons</taxon>
        <taxon>Gunneridae</taxon>
        <taxon>Pentapetalae</taxon>
        <taxon>rosids</taxon>
        <taxon>fabids</taxon>
        <taxon>Fabales</taxon>
        <taxon>Fabaceae</taxon>
        <taxon>Papilionoideae</taxon>
        <taxon>50 kb inversion clade</taxon>
        <taxon>dalbergioids sensu lato</taxon>
        <taxon>Dalbergieae</taxon>
        <taxon>Pterocarpus clade</taxon>
        <taxon>Arachis</taxon>
    </lineage>
</organism>
<dbReference type="PANTHER" id="PTHR31376:SF17">
    <property type="entry name" value="PURINE PERMEASE 21-RELATED"/>
    <property type="match status" value="1"/>
</dbReference>
<evidence type="ECO:0000256" key="6">
    <source>
        <dbReference type="RuleBase" id="RU368015"/>
    </source>
</evidence>
<feature type="transmembrane region" description="Helical" evidence="6">
    <location>
        <begin position="328"/>
        <end position="348"/>
    </location>
</feature>
<evidence type="ECO:0000256" key="1">
    <source>
        <dbReference type="ARBA" id="ARBA00006213"/>
    </source>
</evidence>
<dbReference type="Proteomes" id="UP000515211">
    <property type="component" value="Chromosome 6"/>
</dbReference>
<feature type="compositionally biased region" description="Polar residues" evidence="7">
    <location>
        <begin position="383"/>
        <end position="398"/>
    </location>
</feature>